<dbReference type="GO" id="GO:0017000">
    <property type="term" value="P:antibiotic biosynthetic process"/>
    <property type="evidence" value="ECO:0007669"/>
    <property type="project" value="InterPro"/>
</dbReference>
<dbReference type="PIRSF" id="PIRSF001227">
    <property type="entry name" value="Pen_acylase"/>
    <property type="match status" value="1"/>
</dbReference>
<dbReference type="PANTHER" id="PTHR34218">
    <property type="entry name" value="PEPTIDASE S45 PENICILLIN AMIDASE"/>
    <property type="match status" value="1"/>
</dbReference>
<dbReference type="Gene3D" id="3.60.20.10">
    <property type="entry name" value="Glutamine Phosphoribosylpyrophosphate, subunit 1, domain 1"/>
    <property type="match status" value="1"/>
</dbReference>
<dbReference type="EMBL" id="SSSN01000002">
    <property type="protein sequence ID" value="THG36260.1"/>
    <property type="molecule type" value="Genomic_DNA"/>
</dbReference>
<reference evidence="7 8" key="1">
    <citation type="submission" date="2019-04" db="EMBL/GenBank/DDBJ databases">
        <authorList>
            <person name="Jiang L."/>
        </authorList>
    </citation>
    <scope>NUCLEOTIDE SEQUENCE [LARGE SCALE GENOMIC DNA]</scope>
    <source>
        <strain evidence="7 8">YIM 131861</strain>
    </source>
</reference>
<keyword evidence="5" id="KW-0106">Calcium</keyword>
<keyword evidence="6" id="KW-0812">Transmembrane</keyword>
<keyword evidence="8" id="KW-1185">Reference proteome</keyword>
<dbReference type="Gene3D" id="1.10.1400.10">
    <property type="match status" value="1"/>
</dbReference>
<dbReference type="InterPro" id="IPR002692">
    <property type="entry name" value="S45"/>
</dbReference>
<evidence type="ECO:0000313" key="7">
    <source>
        <dbReference type="EMBL" id="THG36260.1"/>
    </source>
</evidence>
<feature type="binding site" evidence="5">
    <location>
        <position position="366"/>
    </location>
    <ligand>
        <name>Ca(2+)</name>
        <dbReference type="ChEBI" id="CHEBI:29108"/>
    </ligand>
</feature>
<dbReference type="Pfam" id="PF01804">
    <property type="entry name" value="Penicil_amidase"/>
    <property type="match status" value="1"/>
</dbReference>
<keyword evidence="2" id="KW-0378">Hydrolase</keyword>
<dbReference type="OrthoDB" id="9759796at2"/>
<dbReference type="GO" id="GO:0046872">
    <property type="term" value="F:metal ion binding"/>
    <property type="evidence" value="ECO:0007669"/>
    <property type="project" value="UniProtKB-KW"/>
</dbReference>
<evidence type="ECO:0000256" key="3">
    <source>
        <dbReference type="ARBA" id="ARBA00023145"/>
    </source>
</evidence>
<dbReference type="AlphaFoldDB" id="A0A4S4FYU8"/>
<feature type="binding site" evidence="5">
    <location>
        <position position="206"/>
    </location>
    <ligand>
        <name>Ca(2+)</name>
        <dbReference type="ChEBI" id="CHEBI:29108"/>
    </ligand>
</feature>
<keyword evidence="5" id="KW-0479">Metal-binding</keyword>
<dbReference type="Gene3D" id="1.10.439.10">
    <property type="entry name" value="Penicillin Amidohydrolase, domain 1"/>
    <property type="match status" value="1"/>
</dbReference>
<evidence type="ECO:0000256" key="2">
    <source>
        <dbReference type="ARBA" id="ARBA00022801"/>
    </source>
</evidence>
<dbReference type="InterPro" id="IPR029055">
    <property type="entry name" value="Ntn_hydrolases_N"/>
</dbReference>
<evidence type="ECO:0000256" key="5">
    <source>
        <dbReference type="PIRSR" id="PIRSR001227-2"/>
    </source>
</evidence>
<keyword evidence="6" id="KW-1133">Transmembrane helix</keyword>
<keyword evidence="3" id="KW-0865">Zymogen</keyword>
<accession>A0A4S4FYU8</accession>
<comment type="similarity">
    <text evidence="1">Belongs to the peptidase S45 family.</text>
</comment>
<dbReference type="InterPro" id="IPR043147">
    <property type="entry name" value="Penicillin_amidase_A-knob"/>
</dbReference>
<dbReference type="InterPro" id="IPR043146">
    <property type="entry name" value="Penicillin_amidase_N_B-knob"/>
</dbReference>
<dbReference type="Gene3D" id="2.30.120.10">
    <property type="match status" value="1"/>
</dbReference>
<keyword evidence="6" id="KW-0472">Membrane</keyword>
<dbReference type="CDD" id="cd03747">
    <property type="entry name" value="Ntn_PGA_like"/>
    <property type="match status" value="1"/>
</dbReference>
<dbReference type="PANTHER" id="PTHR34218:SF4">
    <property type="entry name" value="ACYL-HOMOSERINE LACTONE ACYLASE QUIP"/>
    <property type="match status" value="1"/>
</dbReference>
<evidence type="ECO:0000256" key="4">
    <source>
        <dbReference type="PIRSR" id="PIRSR001227-1"/>
    </source>
</evidence>
<dbReference type="InterPro" id="IPR014395">
    <property type="entry name" value="Pen/GL7ACA/AHL_acylase"/>
</dbReference>
<dbReference type="Proteomes" id="UP000307380">
    <property type="component" value="Unassembled WGS sequence"/>
</dbReference>
<name>A0A4S4FYU8_9MICO</name>
<feature type="active site" description="Nucleophile" evidence="4">
    <location>
        <position position="288"/>
    </location>
</feature>
<dbReference type="SUPFAM" id="SSF56235">
    <property type="entry name" value="N-terminal nucleophile aminohydrolases (Ntn hydrolases)"/>
    <property type="match status" value="1"/>
</dbReference>
<gene>
    <name evidence="7" type="ORF">E6C70_01640</name>
</gene>
<dbReference type="RefSeq" id="WP_136421596.1">
    <property type="nucleotide sequence ID" value="NZ_SSSN01000002.1"/>
</dbReference>
<sequence length="851" mass="91762">MGTDTPRTSRHRGIRFLIGALVTVLVLGVVAAGLGVWTVQRSFPTLSGRVVIAGLHHDVSVYRDSAGIPQIVADNPKDLFMAQGYVHAQDRFWEMDFRRHVTAGRLSELFGASQVPTDTFIRTLGWRAVAEKEVKLLDPETLSFYQAYADGVNAYLAAHQGADLSLEYAVLGIQTPGYKPEKWTPADSVAWLKAMAWDLRSNLDDEIDRALLSTKLTPEQVAQLHPDYPFASHPTIIGGPAPAATAATSVEPLGEAASVAAAAPLTRLKAALDDVPALMGPAGSDIGSNSWVVSGSLTDTGKPLLANDPHLGAVMPSIWYQAGLHCLKVTAECPFDVSGYTFSGLPGVIIGHNDRVAWGFTNLGPDVADLYLEKVKGTSYEMDGVQVPLTSHTEKIKVAGGAPVTITIRATEHGPIVSDISDAFGTITHDYPTKAGYPDGDYALSLQWTALTPGRTASAIFAMDRATNWDQFRAAASLFEVPSQNLLYSDVDGNIGYQAPGLIPIRRSGDGTAVNPGWTSASGWSGYVPFSALPSVFNPPSGYIVTANNAAAPADFPAFITRDWDLGYRAQQITTRIQAQIASGEKFTVKTMASIQADDVDANAAQLAPVLADLKLSGDAAKGVALLKKWDDRDGVDSAAAAYFQMTWRQLLVAMFGDKLPDGTRPAGGDRWFSVVGTLLGQPDSPWWTNKKIGVSGRDEMLAYAAKKAWEEGTDAMGGDPSKWRWGSLHTLELTNASFGESGVPPLEWLFNRGPYELPGSTSVVDALGWDATEDSYDVHWVPSMRQVISLADFDQSTWINLSGESGHAFHPNYADQTTLWQQNQTRPWPFTPKAYQKAAKDTLVLKANHD</sequence>
<evidence type="ECO:0000313" key="8">
    <source>
        <dbReference type="Proteomes" id="UP000307380"/>
    </source>
</evidence>
<feature type="transmembrane region" description="Helical" evidence="6">
    <location>
        <begin position="16"/>
        <end position="37"/>
    </location>
</feature>
<dbReference type="GO" id="GO:0016811">
    <property type="term" value="F:hydrolase activity, acting on carbon-nitrogen (but not peptide) bonds, in linear amides"/>
    <property type="evidence" value="ECO:0007669"/>
    <property type="project" value="InterPro"/>
</dbReference>
<comment type="caution">
    <text evidence="7">The sequence shown here is derived from an EMBL/GenBank/DDBJ whole genome shotgun (WGS) entry which is preliminary data.</text>
</comment>
<protein>
    <submittedName>
        <fullName evidence="7">Penicillin acylase family protein</fullName>
    </submittedName>
</protein>
<proteinExistence type="inferred from homology"/>
<dbReference type="InterPro" id="IPR023343">
    <property type="entry name" value="Penicillin_amidase_dom1"/>
</dbReference>
<evidence type="ECO:0000256" key="1">
    <source>
        <dbReference type="ARBA" id="ARBA00006586"/>
    </source>
</evidence>
<organism evidence="7 8">
    <name type="scientific">Orlajensenia flava</name>
    <dbReference type="NCBI Taxonomy" id="2565934"/>
    <lineage>
        <taxon>Bacteria</taxon>
        <taxon>Bacillati</taxon>
        <taxon>Actinomycetota</taxon>
        <taxon>Actinomycetes</taxon>
        <taxon>Micrococcales</taxon>
        <taxon>Microbacteriaceae</taxon>
        <taxon>Orlajensenia</taxon>
    </lineage>
</organism>
<comment type="cofactor">
    <cofactor evidence="5">
        <name>Ca(2+)</name>
        <dbReference type="ChEBI" id="CHEBI:29108"/>
    </cofactor>
    <text evidence="5">Binds 1 Ca(2+) ion per dimer.</text>
</comment>
<feature type="binding site" evidence="5">
    <location>
        <position position="369"/>
    </location>
    <ligand>
        <name>Ca(2+)</name>
        <dbReference type="ChEBI" id="CHEBI:29108"/>
    </ligand>
</feature>
<evidence type="ECO:0000256" key="6">
    <source>
        <dbReference type="SAM" id="Phobius"/>
    </source>
</evidence>